<dbReference type="InterPro" id="IPR003855">
    <property type="entry name" value="K+_transporter"/>
</dbReference>
<dbReference type="Proteomes" id="UP000189701">
    <property type="component" value="Unplaced"/>
</dbReference>
<feature type="transmembrane region" description="Helical" evidence="3">
    <location>
        <begin position="146"/>
        <end position="174"/>
    </location>
</feature>
<accession>A0A1U7X1R2</accession>
<dbReference type="eggNOG" id="ENOG502QPSA">
    <property type="taxonomic scope" value="Eukaryota"/>
</dbReference>
<dbReference type="GO" id="GO:0005886">
    <property type="term" value="C:plasma membrane"/>
    <property type="evidence" value="ECO:0007669"/>
    <property type="project" value="UniProtKB-SubCell"/>
</dbReference>
<evidence type="ECO:0000256" key="3">
    <source>
        <dbReference type="SAM" id="Phobius"/>
    </source>
</evidence>
<dbReference type="OrthoDB" id="1935093at2759"/>
<organism evidence="5 6">
    <name type="scientific">Nicotiana sylvestris</name>
    <name type="common">Wood tobacco</name>
    <name type="synonym">South American tobacco</name>
    <dbReference type="NCBI Taxonomy" id="4096"/>
    <lineage>
        <taxon>Eukaryota</taxon>
        <taxon>Viridiplantae</taxon>
        <taxon>Streptophyta</taxon>
        <taxon>Embryophyta</taxon>
        <taxon>Tracheophyta</taxon>
        <taxon>Spermatophyta</taxon>
        <taxon>Magnoliopsida</taxon>
        <taxon>eudicotyledons</taxon>
        <taxon>Gunneridae</taxon>
        <taxon>Pentapetalae</taxon>
        <taxon>asterids</taxon>
        <taxon>lamiids</taxon>
        <taxon>Solanales</taxon>
        <taxon>Solanaceae</taxon>
        <taxon>Nicotianoideae</taxon>
        <taxon>Nicotianeae</taxon>
        <taxon>Nicotiana</taxon>
    </lineage>
</organism>
<feature type="domain" description="K+ potassium transporter integral membrane" evidence="4">
    <location>
        <begin position="1"/>
        <end position="70"/>
    </location>
</feature>
<keyword evidence="3" id="KW-0472">Membrane</keyword>
<dbReference type="PANTHER" id="PTHR30540">
    <property type="entry name" value="OSMOTIC STRESS POTASSIUM TRANSPORTER"/>
    <property type="match status" value="1"/>
</dbReference>
<dbReference type="GO" id="GO:0015079">
    <property type="term" value="F:potassium ion transmembrane transporter activity"/>
    <property type="evidence" value="ECO:0007669"/>
    <property type="project" value="InterPro"/>
</dbReference>
<feature type="transmembrane region" description="Helical" evidence="3">
    <location>
        <begin position="285"/>
        <end position="304"/>
    </location>
</feature>
<sequence length="339" mass="37282">MVIGDGIITPSISVLSAVSGIKPLGQEAIVGVSVAILVALFCFQRFGTDKVGYSFAPAICIWFCLISGTGNGKKGWLSLGGVILCITGSEAMFVDLGHFSVRSVQISFSCVVFPSILSAYIGQAAYLTKFPENVGNAFYASVLDPIYWPTFVVAVVAAIIASQAMISGAFSIVAQAQSLGCFPRVKVIHTSAKHEGQVYIPELNYFLMVACVVVTLSFKTTRNLGNAYGICVVSAELTTTNMMTLVMLLIWKISIWRIILFYVVYVTIESTYLSTQLTKFVQGGFLPLAFSFVLVIIMGNWHYVQKHRYEFELKNKVSSDYCEHVIFVLRDNRSKRNKK</sequence>
<feature type="transmembrane region" description="Helical" evidence="3">
    <location>
        <begin position="28"/>
        <end position="44"/>
    </location>
</feature>
<feature type="transmembrane region" description="Helical" evidence="3">
    <location>
        <begin position="106"/>
        <end position="126"/>
    </location>
</feature>
<dbReference type="InterPro" id="IPR053951">
    <property type="entry name" value="K_trans_N"/>
</dbReference>
<evidence type="ECO:0000313" key="5">
    <source>
        <dbReference type="Proteomes" id="UP000189701"/>
    </source>
</evidence>
<dbReference type="STRING" id="4096.A0A1U7X1R2"/>
<dbReference type="PANTHER" id="PTHR30540:SF94">
    <property type="entry name" value="POTASSIUM TRANSPORTER 5"/>
    <property type="match status" value="1"/>
</dbReference>
<comment type="similarity">
    <text evidence="2">Belongs to the HAK/KUP transporter (TC 2.A.72.3) family.</text>
</comment>
<evidence type="ECO:0000313" key="6">
    <source>
        <dbReference type="RefSeq" id="XP_009786087.1"/>
    </source>
</evidence>
<comment type="subcellular location">
    <subcellularLocation>
        <location evidence="1">Cell membrane</location>
        <topology evidence="1">Multi-pass membrane protein</topology>
    </subcellularLocation>
</comment>
<dbReference type="AlphaFoldDB" id="A0A1U7X1R2"/>
<keyword evidence="3" id="KW-0812">Transmembrane</keyword>
<feature type="domain" description="K+ potassium transporter integral membrane" evidence="4">
    <location>
        <begin position="71"/>
        <end position="319"/>
    </location>
</feature>
<evidence type="ECO:0000259" key="4">
    <source>
        <dbReference type="Pfam" id="PF02705"/>
    </source>
</evidence>
<reference evidence="6" key="2">
    <citation type="submission" date="2025-08" db="UniProtKB">
        <authorList>
            <consortium name="RefSeq"/>
        </authorList>
    </citation>
    <scope>IDENTIFICATION</scope>
    <source>
        <tissue evidence="6">Leaf</tissue>
    </source>
</reference>
<keyword evidence="3" id="KW-1133">Transmembrane helix</keyword>
<dbReference type="Pfam" id="PF02705">
    <property type="entry name" value="K_trans"/>
    <property type="match status" value="2"/>
</dbReference>
<protein>
    <submittedName>
        <fullName evidence="6">Potassium transporter 5-like isoform X1</fullName>
    </submittedName>
</protein>
<feature type="transmembrane region" description="Helical" evidence="3">
    <location>
        <begin position="255"/>
        <end position="273"/>
    </location>
</feature>
<proteinExistence type="inferred from homology"/>
<dbReference type="RefSeq" id="XP_009786087.1">
    <property type="nucleotide sequence ID" value="XM_009787785.1"/>
</dbReference>
<keyword evidence="5" id="KW-1185">Reference proteome</keyword>
<gene>
    <name evidence="6" type="primary">LOC104234243</name>
</gene>
<feature type="transmembrane region" description="Helical" evidence="3">
    <location>
        <begin position="76"/>
        <end position="94"/>
    </location>
</feature>
<evidence type="ECO:0000256" key="2">
    <source>
        <dbReference type="ARBA" id="ARBA00008440"/>
    </source>
</evidence>
<reference evidence="5" key="1">
    <citation type="journal article" date="2013" name="Genome Biol.">
        <title>Reference genomes and transcriptomes of Nicotiana sylvestris and Nicotiana tomentosiformis.</title>
        <authorList>
            <person name="Sierro N."/>
            <person name="Battey J.N."/>
            <person name="Ouadi S."/>
            <person name="Bovet L."/>
            <person name="Goepfert S."/>
            <person name="Bakaher N."/>
            <person name="Peitsch M.C."/>
            <person name="Ivanov N.V."/>
        </authorList>
    </citation>
    <scope>NUCLEOTIDE SEQUENCE [LARGE SCALE GENOMIC DNA]</scope>
</reference>
<feature type="transmembrane region" description="Helical" evidence="3">
    <location>
        <begin position="51"/>
        <end position="70"/>
    </location>
</feature>
<evidence type="ECO:0000256" key="1">
    <source>
        <dbReference type="ARBA" id="ARBA00004651"/>
    </source>
</evidence>
<name>A0A1U7X1R2_NICSY</name>